<name>A0ABV5CG59_9SPHI</name>
<reference evidence="1 2" key="1">
    <citation type="submission" date="2024-04" db="EMBL/GenBank/DDBJ databases">
        <title>Albibacterium profundi sp. nov., isolated from sediment of the Challenger Deep of Mariana Trench.</title>
        <authorList>
            <person name="Wang Y."/>
        </authorList>
    </citation>
    <scope>NUCLEOTIDE SEQUENCE [LARGE SCALE GENOMIC DNA]</scope>
    <source>
        <strain evidence="1 2">RHL897</strain>
    </source>
</reference>
<dbReference type="SUPFAM" id="SSF48452">
    <property type="entry name" value="TPR-like"/>
    <property type="match status" value="1"/>
</dbReference>
<protein>
    <submittedName>
        <fullName evidence="1">SusD/RagB family nutrient-binding outer membrane lipoprotein</fullName>
    </submittedName>
</protein>
<sequence>MKKIFNLLLIGLIVVTGTSCKKFLDINENPNEALTATPELILPQAITATANHIYNYNVYGGQTVGYYANGGGVSGWGSIITYNYTTTDFQVLWNTSYDILNDFEYVINDTEGEGKEQYAYFNAIAKIMKAYNFQLLVDTYNDVPYSQAFQGNAQLAVPYDDAVTIYKEITDLVDQAFTTIMEADEEVTLELGDAQDPMFGGDMLSWAQFAQSLKLKLIIRGGDKVAFSNKTFDESIGFLEDDAIVNPGYAKIEDKQNRLWNNWAYNAAGTRQTRGGQFVPTPYVLGFYSGDKISDNARGAAVYKAFSNGSAPTNQLGYEGSDAERGENPNSWFIGSSSTSYSELGIFKGYDAGQPLMLAAEVYLNKAEAVLKGIISGDAKEDFENGVIASFAYLYKDAAGSIPADRDFEGDAAAYFAANSNNPLVNFSGSNEQKLEAIITQKYIAYNMIMGHEAWNDYRRTGYPTTVANPQGNAVNSMVSLVSQASTPDRLPTRLLYPESEFKYNSSNVIAINPDTDKIFWAK</sequence>
<keyword evidence="2" id="KW-1185">Reference proteome</keyword>
<dbReference type="RefSeq" id="WP_375556878.1">
    <property type="nucleotide sequence ID" value="NZ_JBBVGT010000002.1"/>
</dbReference>
<evidence type="ECO:0000313" key="2">
    <source>
        <dbReference type="Proteomes" id="UP001580928"/>
    </source>
</evidence>
<dbReference type="Gene3D" id="1.25.40.390">
    <property type="match status" value="1"/>
</dbReference>
<dbReference type="InterPro" id="IPR011990">
    <property type="entry name" value="TPR-like_helical_dom_sf"/>
</dbReference>
<dbReference type="PROSITE" id="PS51257">
    <property type="entry name" value="PROKAR_LIPOPROTEIN"/>
    <property type="match status" value="1"/>
</dbReference>
<keyword evidence="1" id="KW-0449">Lipoprotein</keyword>
<dbReference type="Pfam" id="PF12771">
    <property type="entry name" value="SusD-like_2"/>
    <property type="match status" value="1"/>
</dbReference>
<proteinExistence type="predicted"/>
<dbReference type="InterPro" id="IPR041662">
    <property type="entry name" value="SusD-like_2"/>
</dbReference>
<evidence type="ECO:0000313" key="1">
    <source>
        <dbReference type="EMBL" id="MFB5945337.1"/>
    </source>
</evidence>
<dbReference type="Proteomes" id="UP001580928">
    <property type="component" value="Unassembled WGS sequence"/>
</dbReference>
<organism evidence="1 2">
    <name type="scientific">Albibacterium profundi</name>
    <dbReference type="NCBI Taxonomy" id="3134906"/>
    <lineage>
        <taxon>Bacteria</taxon>
        <taxon>Pseudomonadati</taxon>
        <taxon>Bacteroidota</taxon>
        <taxon>Sphingobacteriia</taxon>
        <taxon>Sphingobacteriales</taxon>
        <taxon>Sphingobacteriaceae</taxon>
        <taxon>Albibacterium</taxon>
    </lineage>
</organism>
<gene>
    <name evidence="1" type="ORF">WKR92_05805</name>
</gene>
<accession>A0ABV5CG59</accession>
<comment type="caution">
    <text evidence="1">The sequence shown here is derived from an EMBL/GenBank/DDBJ whole genome shotgun (WGS) entry which is preliminary data.</text>
</comment>
<dbReference type="EMBL" id="JBBVGT010000002">
    <property type="protein sequence ID" value="MFB5945337.1"/>
    <property type="molecule type" value="Genomic_DNA"/>
</dbReference>